<keyword evidence="1" id="KW-0175">Coiled coil</keyword>
<evidence type="ECO:0000256" key="1">
    <source>
        <dbReference type="SAM" id="Coils"/>
    </source>
</evidence>
<dbReference type="PANTHER" id="PTHR30461">
    <property type="entry name" value="DNA-INVERTASE FROM LAMBDOID PROPHAGE"/>
    <property type="match status" value="1"/>
</dbReference>
<accession>D4K8Q3</accession>
<reference evidence="4 5" key="1">
    <citation type="submission" date="2010-03" db="EMBL/GenBank/DDBJ databases">
        <title>The genome sequence of Faecalibacterium prausnitzii SL3/3.</title>
        <authorList>
            <consortium name="metaHIT consortium -- http://www.metahit.eu/"/>
            <person name="Pajon A."/>
            <person name="Turner K."/>
            <person name="Parkhill J."/>
            <person name="Duncan S."/>
            <person name="Flint H."/>
        </authorList>
    </citation>
    <scope>NUCLEOTIDE SEQUENCE [LARGE SCALE GENOMIC DNA]</scope>
    <source>
        <strain evidence="4 5">SL3/3</strain>
    </source>
</reference>
<dbReference type="SUPFAM" id="SSF53041">
    <property type="entry name" value="Resolvase-like"/>
    <property type="match status" value="1"/>
</dbReference>
<dbReference type="Gene3D" id="3.40.50.1390">
    <property type="entry name" value="Resolvase, N-terminal catalytic domain"/>
    <property type="match status" value="1"/>
</dbReference>
<dbReference type="PATRIC" id="fig|657322.3.peg.545"/>
<feature type="coiled-coil region" evidence="1">
    <location>
        <begin position="384"/>
        <end position="418"/>
    </location>
</feature>
<organism evidence="4 5">
    <name type="scientific">Faecalibacterium prausnitzii SL3/3</name>
    <dbReference type="NCBI Taxonomy" id="657322"/>
    <lineage>
        <taxon>Bacteria</taxon>
        <taxon>Bacillati</taxon>
        <taxon>Bacillota</taxon>
        <taxon>Clostridia</taxon>
        <taxon>Eubacteriales</taxon>
        <taxon>Oscillospiraceae</taxon>
        <taxon>Faecalibacterium</taxon>
    </lineage>
</organism>
<dbReference type="Pfam" id="PF00239">
    <property type="entry name" value="Resolvase"/>
    <property type="match status" value="1"/>
</dbReference>
<dbReference type="InterPro" id="IPR038109">
    <property type="entry name" value="DNA_bind_recomb_sf"/>
</dbReference>
<dbReference type="InterPro" id="IPR025827">
    <property type="entry name" value="Zn_ribbon_recom_dom"/>
</dbReference>
<dbReference type="SMART" id="SM00857">
    <property type="entry name" value="Resolvase"/>
    <property type="match status" value="1"/>
</dbReference>
<dbReference type="HOGENOM" id="CLU_010686_18_11_9"/>
<dbReference type="eggNOG" id="COG1961">
    <property type="taxonomic scope" value="Bacteria"/>
</dbReference>
<feature type="domain" description="Resolvase/invertase-type recombinase catalytic" evidence="2">
    <location>
        <begin position="2"/>
        <end position="150"/>
    </location>
</feature>
<dbReference type="PROSITE" id="PS51737">
    <property type="entry name" value="RECOMBINASE_DNA_BIND"/>
    <property type="match status" value="1"/>
</dbReference>
<dbReference type="InterPro" id="IPR036162">
    <property type="entry name" value="Resolvase-like_N_sf"/>
</dbReference>
<dbReference type="GO" id="GO:0003677">
    <property type="term" value="F:DNA binding"/>
    <property type="evidence" value="ECO:0007669"/>
    <property type="project" value="InterPro"/>
</dbReference>
<dbReference type="EMBL" id="FP929046">
    <property type="protein sequence ID" value="CBL01216.1"/>
    <property type="molecule type" value="Genomic_DNA"/>
</dbReference>
<dbReference type="KEGG" id="fpa:FPR_08650"/>
<proteinExistence type="predicted"/>
<dbReference type="InterPro" id="IPR011109">
    <property type="entry name" value="DNA_bind_recombinase_dom"/>
</dbReference>
<evidence type="ECO:0000313" key="5">
    <source>
        <dbReference type="Proteomes" id="UP000007059"/>
    </source>
</evidence>
<dbReference type="RefSeq" id="WP_015537051.1">
    <property type="nucleotide sequence ID" value="NC_021020.1"/>
</dbReference>
<reference evidence="4 5" key="2">
    <citation type="submission" date="2010-03" db="EMBL/GenBank/DDBJ databases">
        <authorList>
            <person name="Pajon A."/>
        </authorList>
    </citation>
    <scope>NUCLEOTIDE SEQUENCE [LARGE SCALE GENOMIC DNA]</scope>
    <source>
        <strain evidence="4 5">SL3/3</strain>
    </source>
</reference>
<feature type="domain" description="Recombinase" evidence="3">
    <location>
        <begin position="154"/>
        <end position="259"/>
    </location>
</feature>
<gene>
    <name evidence="4" type="ORF">FPR_08650</name>
</gene>
<sequence>MTAVIYARYSSDNQREESIEGQIRECTAYAEKNDITIVKHYIDRAISAKTDNRPQFQQMIKDSDKKLFDIVLVWKLDRFARNRYDSARYKTQLKKNGVKLMSATEIISEGPEGIILESVLEGYAEYYSADLAEKVVRGQTENILKGRCNGGRGTFGYTLDSERKFHIDPLASPFVLESFRKYRDGLTMKEIRDWLNENGIKNPVGGAFTYNSVEHMLKNRRYIGELKFRDVVVPDAIPPIVPLELFEDVQEKIAKNKKAPARRKAEDDYLLTTKLHCGYCGALMFGESGTSRTGEVHRYYKCATAKKHKGCKKKTVRKQWLEDLVVNQTMQLVRDDAAMESIIAKVMELQDRENTNLPLYEKQLRDAESGIQNMLNAIQAGILTSSTKERLEQLEETKRELEARIAEEKLAKPKIKEEFIRFWLMRFRKLDMSLKDQRQALVDTFINSIYLYDDKVLITFNYKEGTQTITFEEAAQAASKGNGSDLDCLAAPRTAAQVMCNSPFYYFIESILQKQRSAL</sequence>
<dbReference type="AlphaFoldDB" id="D4K8Q3"/>
<evidence type="ECO:0000259" key="3">
    <source>
        <dbReference type="PROSITE" id="PS51737"/>
    </source>
</evidence>
<name>D4K8Q3_9FIRM</name>
<evidence type="ECO:0000259" key="2">
    <source>
        <dbReference type="PROSITE" id="PS51736"/>
    </source>
</evidence>
<dbReference type="Pfam" id="PF13408">
    <property type="entry name" value="Zn_ribbon_recom"/>
    <property type="match status" value="1"/>
</dbReference>
<dbReference type="CDD" id="cd00338">
    <property type="entry name" value="Ser_Recombinase"/>
    <property type="match status" value="1"/>
</dbReference>
<dbReference type="GO" id="GO:0000150">
    <property type="term" value="F:DNA strand exchange activity"/>
    <property type="evidence" value="ECO:0007669"/>
    <property type="project" value="InterPro"/>
</dbReference>
<dbReference type="Pfam" id="PF07508">
    <property type="entry name" value="Recombinase"/>
    <property type="match status" value="1"/>
</dbReference>
<dbReference type="PANTHER" id="PTHR30461:SF23">
    <property type="entry name" value="DNA RECOMBINASE-RELATED"/>
    <property type="match status" value="1"/>
</dbReference>
<dbReference type="PROSITE" id="PS51736">
    <property type="entry name" value="RECOMBINASES_3"/>
    <property type="match status" value="1"/>
</dbReference>
<evidence type="ECO:0000313" key="4">
    <source>
        <dbReference type="EMBL" id="CBL01216.1"/>
    </source>
</evidence>
<protein>
    <submittedName>
        <fullName evidence="4">Site-specific recombinases, DNA invertase Pin homologs</fullName>
    </submittedName>
</protein>
<dbReference type="InterPro" id="IPR006119">
    <property type="entry name" value="Resolv_N"/>
</dbReference>
<dbReference type="Proteomes" id="UP000007059">
    <property type="component" value="Chromosome"/>
</dbReference>
<dbReference type="Gene3D" id="3.90.1750.20">
    <property type="entry name" value="Putative Large Serine Recombinase, Chain B, Domain 2"/>
    <property type="match status" value="1"/>
</dbReference>
<dbReference type="InterPro" id="IPR050639">
    <property type="entry name" value="SSR_resolvase"/>
</dbReference>